<gene>
    <name evidence="1" type="ORF">CVIRNUC_001760</name>
</gene>
<sequence length="196" mass="21051">MYKIKLFAKKVTREQMQQLIGRRGPVPRLVLDYAHHDGADAETQNAIGEVEASDIKAARPDTTQASHRLVLIHPPGWRQGDFTNHVLTFLSTAHAKLTCSGETRATGLGKQAIKELVDKDVALVERRLAACETQFKMAVPVTCCAAPDPPQTPVQGGPRASLSTASSMAKSTACAVLGPRPGLQIFRNAVPSSAFV</sequence>
<organism evidence="1 2">
    <name type="scientific">Coccomyxa viridis</name>
    <dbReference type="NCBI Taxonomy" id="1274662"/>
    <lineage>
        <taxon>Eukaryota</taxon>
        <taxon>Viridiplantae</taxon>
        <taxon>Chlorophyta</taxon>
        <taxon>core chlorophytes</taxon>
        <taxon>Trebouxiophyceae</taxon>
        <taxon>Trebouxiophyceae incertae sedis</taxon>
        <taxon>Coccomyxaceae</taxon>
        <taxon>Coccomyxa</taxon>
    </lineage>
</organism>
<dbReference type="AlphaFoldDB" id="A0AAV1HWW3"/>
<dbReference type="Proteomes" id="UP001314263">
    <property type="component" value="Unassembled WGS sequence"/>
</dbReference>
<keyword evidence="2" id="KW-1185">Reference proteome</keyword>
<proteinExistence type="predicted"/>
<comment type="caution">
    <text evidence="1">The sequence shown here is derived from an EMBL/GenBank/DDBJ whole genome shotgun (WGS) entry which is preliminary data.</text>
</comment>
<reference evidence="1 2" key="1">
    <citation type="submission" date="2023-10" db="EMBL/GenBank/DDBJ databases">
        <authorList>
            <person name="Maclean D."/>
            <person name="Macfadyen A."/>
        </authorList>
    </citation>
    <scope>NUCLEOTIDE SEQUENCE [LARGE SCALE GENOMIC DNA]</scope>
</reference>
<evidence type="ECO:0000313" key="2">
    <source>
        <dbReference type="Proteomes" id="UP001314263"/>
    </source>
</evidence>
<dbReference type="EMBL" id="CAUYUE010000002">
    <property type="protein sequence ID" value="CAK0747369.1"/>
    <property type="molecule type" value="Genomic_DNA"/>
</dbReference>
<accession>A0AAV1HWW3</accession>
<name>A0AAV1HWW3_9CHLO</name>
<evidence type="ECO:0000313" key="1">
    <source>
        <dbReference type="EMBL" id="CAK0747369.1"/>
    </source>
</evidence>
<protein>
    <submittedName>
        <fullName evidence="1">Uncharacterized protein</fullName>
    </submittedName>
</protein>